<feature type="domain" description="FAD/NAD(P)-binding" evidence="4">
    <location>
        <begin position="10"/>
        <end position="281"/>
    </location>
</feature>
<dbReference type="eggNOG" id="COG0492">
    <property type="taxonomic scope" value="Bacteria"/>
</dbReference>
<evidence type="ECO:0000313" key="5">
    <source>
        <dbReference type="EMBL" id="ABD90118.1"/>
    </source>
</evidence>
<gene>
    <name evidence="5" type="ordered locus">RPC_4596</name>
</gene>
<dbReference type="HOGENOM" id="CLU_031864_5_0_5"/>
<proteinExistence type="predicted"/>
<evidence type="ECO:0000259" key="4">
    <source>
        <dbReference type="Pfam" id="PF07992"/>
    </source>
</evidence>
<dbReference type="Pfam" id="PF07992">
    <property type="entry name" value="Pyr_redox_2"/>
    <property type="match status" value="1"/>
</dbReference>
<dbReference type="SUPFAM" id="SSF51905">
    <property type="entry name" value="FAD/NAD(P)-binding domain"/>
    <property type="match status" value="2"/>
</dbReference>
<sequence length="302" mass="31806">MTAAAPDHVDCLIVGGGPAGLTAAIYLARYRRNIVVVDDGCSRAALIPESHNYPGFPDGVSGRGLLANLRRQAEHYRVPIIAERVSDLARDGDGFVARTPGRRIAARIVLLATGIVDDGPELPGLDDAVLEGSVRYCPVCDGYEVTDQRIAVLGHGNDAAAKAKFLRSYSKDVTLLTIDGKAASEQCRVELDAAGIAVAGPLIGLERDQGRIRARLADRALPSFDVVYPALGCEVRSDLAAALGAATNPVGCLKVDDHQRTTVPGIYAAGDVVSDLHQIAVGTGHAAIAATHIHKTLDHNFR</sequence>
<keyword evidence="2" id="KW-0285">Flavoprotein</keyword>
<dbReference type="RefSeq" id="WP_011474996.1">
    <property type="nucleotide sequence ID" value="NC_007925.1"/>
</dbReference>
<dbReference type="InterPro" id="IPR023753">
    <property type="entry name" value="FAD/NAD-binding_dom"/>
</dbReference>
<dbReference type="InterPro" id="IPR050097">
    <property type="entry name" value="Ferredoxin-NADP_redctase_2"/>
</dbReference>
<dbReference type="AlphaFoldDB" id="Q20XL8"/>
<dbReference type="PRINTS" id="PR00469">
    <property type="entry name" value="PNDRDTASEII"/>
</dbReference>
<evidence type="ECO:0000256" key="2">
    <source>
        <dbReference type="ARBA" id="ARBA00022630"/>
    </source>
</evidence>
<organism evidence="5">
    <name type="scientific">Rhodopseudomonas palustris (strain BisB18)</name>
    <dbReference type="NCBI Taxonomy" id="316056"/>
    <lineage>
        <taxon>Bacteria</taxon>
        <taxon>Pseudomonadati</taxon>
        <taxon>Pseudomonadota</taxon>
        <taxon>Alphaproteobacteria</taxon>
        <taxon>Hyphomicrobiales</taxon>
        <taxon>Nitrobacteraceae</taxon>
        <taxon>Rhodopseudomonas</taxon>
    </lineage>
</organism>
<dbReference type="GO" id="GO:0016491">
    <property type="term" value="F:oxidoreductase activity"/>
    <property type="evidence" value="ECO:0007669"/>
    <property type="project" value="UniProtKB-KW"/>
</dbReference>
<dbReference type="OrthoDB" id="9786503at2"/>
<dbReference type="Gene3D" id="3.50.50.60">
    <property type="entry name" value="FAD/NAD(P)-binding domain"/>
    <property type="match status" value="2"/>
</dbReference>
<evidence type="ECO:0000256" key="3">
    <source>
        <dbReference type="ARBA" id="ARBA00023002"/>
    </source>
</evidence>
<reference evidence="5" key="1">
    <citation type="submission" date="2006-03" db="EMBL/GenBank/DDBJ databases">
        <title>Complete sequence of Rhodopseudomonas palustris BisB18.</title>
        <authorList>
            <consortium name="US DOE Joint Genome Institute"/>
            <person name="Copeland A."/>
            <person name="Lucas S."/>
            <person name="Lapidus A."/>
            <person name="Barry K."/>
            <person name="Detter J.C."/>
            <person name="Glavina del Rio T."/>
            <person name="Hammon N."/>
            <person name="Israni S."/>
            <person name="Dalin E."/>
            <person name="Tice H."/>
            <person name="Pitluck S."/>
            <person name="Chain P."/>
            <person name="Malfatti S."/>
            <person name="Shin M."/>
            <person name="Vergez L."/>
            <person name="Schmutz J."/>
            <person name="Larimer F."/>
            <person name="Land M."/>
            <person name="Hauser L."/>
            <person name="Pelletier D.A."/>
            <person name="Kyrpides N."/>
            <person name="Anderson I."/>
            <person name="Oda Y."/>
            <person name="Harwood C.S."/>
            <person name="Richardson P."/>
        </authorList>
    </citation>
    <scope>NUCLEOTIDE SEQUENCE [LARGE SCALE GENOMIC DNA]</scope>
    <source>
        <strain evidence="5">BisB18</strain>
    </source>
</reference>
<name>Q20XL8_RHOPB</name>
<dbReference type="STRING" id="316056.RPC_4596"/>
<accession>Q20XL8</accession>
<keyword evidence="3" id="KW-0560">Oxidoreductase</keyword>
<dbReference type="InterPro" id="IPR036188">
    <property type="entry name" value="FAD/NAD-bd_sf"/>
</dbReference>
<dbReference type="PRINTS" id="PR00368">
    <property type="entry name" value="FADPNR"/>
</dbReference>
<protein>
    <recommendedName>
        <fullName evidence="1">Thioredoxin reductase</fullName>
    </recommendedName>
</protein>
<dbReference type="PANTHER" id="PTHR48105">
    <property type="entry name" value="THIOREDOXIN REDUCTASE 1-RELATED-RELATED"/>
    <property type="match status" value="1"/>
</dbReference>
<evidence type="ECO:0000256" key="1">
    <source>
        <dbReference type="ARBA" id="ARBA00018719"/>
    </source>
</evidence>
<dbReference type="EMBL" id="CP000301">
    <property type="protein sequence ID" value="ABD90118.1"/>
    <property type="molecule type" value="Genomic_DNA"/>
</dbReference>
<dbReference type="KEGG" id="rpc:RPC_4596"/>